<dbReference type="EMBL" id="RWGY01000011">
    <property type="protein sequence ID" value="TVU31317.1"/>
    <property type="molecule type" value="Genomic_DNA"/>
</dbReference>
<dbReference type="PRINTS" id="PR01217">
    <property type="entry name" value="PRICHEXTENSN"/>
</dbReference>
<comment type="caution">
    <text evidence="3">The sequence shown here is derived from an EMBL/GenBank/DDBJ whole genome shotgun (WGS) entry which is preliminary data.</text>
</comment>
<protein>
    <recommendedName>
        <fullName evidence="5">Proline-rich protein</fullName>
    </recommendedName>
</protein>
<dbReference type="Gramene" id="TVU31317">
    <property type="protein sequence ID" value="TVU31317"/>
    <property type="gene ID" value="EJB05_22999"/>
</dbReference>
<feature type="compositionally biased region" description="Pro residues" evidence="1">
    <location>
        <begin position="251"/>
        <end position="274"/>
    </location>
</feature>
<keyword evidence="2" id="KW-1133">Transmembrane helix</keyword>
<dbReference type="PANTHER" id="PTHR33935:SF22">
    <property type="entry name" value="OS10G0149400 PROTEIN"/>
    <property type="match status" value="1"/>
</dbReference>
<evidence type="ECO:0008006" key="5">
    <source>
        <dbReference type="Google" id="ProtNLM"/>
    </source>
</evidence>
<feature type="region of interest" description="Disordered" evidence="1">
    <location>
        <begin position="246"/>
        <end position="275"/>
    </location>
</feature>
<dbReference type="PANTHER" id="PTHR33935">
    <property type="entry name" value="OS10G0148100 PROTEIN"/>
    <property type="match status" value="1"/>
</dbReference>
<accession>A0A5J9V7C5</accession>
<evidence type="ECO:0000256" key="1">
    <source>
        <dbReference type="SAM" id="MobiDB-lite"/>
    </source>
</evidence>
<keyword evidence="2" id="KW-0472">Membrane</keyword>
<feature type="region of interest" description="Disordered" evidence="1">
    <location>
        <begin position="183"/>
        <end position="219"/>
    </location>
</feature>
<feature type="transmembrane region" description="Helical" evidence="2">
    <location>
        <begin position="29"/>
        <end position="58"/>
    </location>
</feature>
<organism evidence="3 4">
    <name type="scientific">Eragrostis curvula</name>
    <name type="common">weeping love grass</name>
    <dbReference type="NCBI Taxonomy" id="38414"/>
    <lineage>
        <taxon>Eukaryota</taxon>
        <taxon>Viridiplantae</taxon>
        <taxon>Streptophyta</taxon>
        <taxon>Embryophyta</taxon>
        <taxon>Tracheophyta</taxon>
        <taxon>Spermatophyta</taxon>
        <taxon>Magnoliopsida</taxon>
        <taxon>Liliopsida</taxon>
        <taxon>Poales</taxon>
        <taxon>Poaceae</taxon>
        <taxon>PACMAD clade</taxon>
        <taxon>Chloridoideae</taxon>
        <taxon>Eragrostideae</taxon>
        <taxon>Eragrostidinae</taxon>
        <taxon>Eragrostis</taxon>
    </lineage>
</organism>
<evidence type="ECO:0000313" key="4">
    <source>
        <dbReference type="Proteomes" id="UP000324897"/>
    </source>
</evidence>
<sequence length="352" mass="37811">MPLLSTHRNIGYVLEATASHCYTNMAARLLFGVCAVLIAVVVANAASGDAASVVVGLAKCGDCTRKNMNAETVFKGLQVAIKCKNGNSEFESKAVGKLDGSGAFSVPLATDLHGADCHAQLHTAAGMPCPGQEPSAIVPQSEGTFMAVPGKTQYPSAECASATICGPIKKHFIDHFHKKIDHFHKKPVPPKPKPEPKPEYHPPTPEYHPPTPTYGGSPTPIYHPPALSASATFSGKIKKHIIDHFHKKPLPPKPKPLPKPEYHPPTPEYHPPTPTYGGSPTPIYHPPALSASATFCGKIKKHIIDHFHKKPVPPKPKPEPKPEYHPPTPTYHPPTPSYGGSPTPIYHPPAKH</sequence>
<keyword evidence="2" id="KW-0812">Transmembrane</keyword>
<feature type="region of interest" description="Disordered" evidence="1">
    <location>
        <begin position="307"/>
        <end position="352"/>
    </location>
</feature>
<dbReference type="Pfam" id="PF01190">
    <property type="entry name" value="Pollen_Ole_e_1"/>
    <property type="match status" value="1"/>
</dbReference>
<feature type="non-terminal residue" evidence="3">
    <location>
        <position position="1"/>
    </location>
</feature>
<name>A0A5J9V7C5_9POAL</name>
<dbReference type="OrthoDB" id="692967at2759"/>
<evidence type="ECO:0000256" key="2">
    <source>
        <dbReference type="SAM" id="Phobius"/>
    </source>
</evidence>
<dbReference type="Proteomes" id="UP000324897">
    <property type="component" value="Chromosome 1"/>
</dbReference>
<proteinExistence type="predicted"/>
<gene>
    <name evidence="3" type="ORF">EJB05_22999</name>
</gene>
<feature type="compositionally biased region" description="Pro residues" evidence="1">
    <location>
        <begin position="201"/>
        <end position="212"/>
    </location>
</feature>
<keyword evidence="4" id="KW-1185">Reference proteome</keyword>
<feature type="compositionally biased region" description="Pro residues" evidence="1">
    <location>
        <begin position="325"/>
        <end position="336"/>
    </location>
</feature>
<dbReference type="AlphaFoldDB" id="A0A5J9V7C5"/>
<evidence type="ECO:0000313" key="3">
    <source>
        <dbReference type="EMBL" id="TVU31317.1"/>
    </source>
</evidence>
<reference evidence="3 4" key="1">
    <citation type="journal article" date="2019" name="Sci. Rep.">
        <title>A high-quality genome of Eragrostis curvula grass provides insights into Poaceae evolution and supports new strategies to enhance forage quality.</title>
        <authorList>
            <person name="Carballo J."/>
            <person name="Santos B.A.C.M."/>
            <person name="Zappacosta D."/>
            <person name="Garbus I."/>
            <person name="Selva J.P."/>
            <person name="Gallo C.A."/>
            <person name="Diaz A."/>
            <person name="Albertini E."/>
            <person name="Caccamo M."/>
            <person name="Echenique V."/>
        </authorList>
    </citation>
    <scope>NUCLEOTIDE SEQUENCE [LARGE SCALE GENOMIC DNA]</scope>
    <source>
        <strain evidence="4">cv. Victoria</strain>
        <tissue evidence="3">Leaf</tissue>
    </source>
</reference>